<sequence length="1032" mass="113250">MSEDECASIEDTPPDDENNEDLEFVEVDPTGRYGRYNEILGKGAYKTVYRAFDELDGIEVAWNQVKVHDVLHNSGDIERLYSELHLLKTLKHKNIIKFYSSWVDTRSRNVNFITEIFTSGNLRQYRKKHKHVKLRAVKNWSRQILRGLVFLHSRDPPIIHRDLKCDNIFINGNNGEVKIGDLGLATILRRSPAAQSVIGTPEFMAPELYEEHYNELVDVYSFGMCLLEMLTSEYPYSECTNAAQIYKKVTTGKKPAALVKIKDPQIREFVEKCITSASQRLQARELLMDPFLSDDMDADMIETSVSGHGTIWGLHPIPENAYLRPEEVPANGHSGNGGSLQHENRSSGKQLSSEVANVKEGIRSSKDFRIKGRKQDDKKVLVRIRIASPGGEVRVIQFDFDVDADTAMSVASEMVTELDLSDQDVTTIAEMIDEEIMALIPDWKPGLAFDEADNDIGTEQNGHAVDLPFTPGGGESDLMVDTADTIIIDRSDDSLQASGQTYGRFEEVECTASNTDQQQHESYGLGYFSDFSSEHLESSGSDSSSGAQSKSEVGVDNESMPQSLKGCETIGGKDFSQSLDEENLKRDHLMSTFSECKLDDSEILRLVTQQHEELQTLKLKHREALSVLKTRLVQGASAVREKSAEMFLHGLGKQGLEMTHSSELQKDSKSELVIRTMEGSSDVATTSKMAPLMFGSSEGMLFAVLDQDGISPQASTHNSSITNARQETGTIEMSSVRVIDSSSNLHCEQLAFMATKSEILKSTDNTLVGIGEGYSDCVSSKNTEVPGTLVGVLAPEARSVLESHEDPKPDTSAIVRRESYLEFYKAASSKEKFPCSKSSESLFSLDRPPVAKDAKQEQLKKIAEFADKNIENLLQSKNKYIVTPLKNVTLQGGTQNAAGKIHSQAGQQVGAAKTVPSAMLQNGQQITANRLVQNCQPTCVTKNPGSVIQSANVKIPGDGPHNTQQGASLKSSAQPCQHVITGKNIYGIGTQNTQQDGSVKNVTSAPVQVIQQSASGKKNLSSTLLNGAAANV</sequence>
<evidence type="ECO:0000313" key="12">
    <source>
        <dbReference type="Proteomes" id="UP000825935"/>
    </source>
</evidence>
<dbReference type="InterPro" id="IPR050588">
    <property type="entry name" value="WNK_Ser-Thr_kinase"/>
</dbReference>
<dbReference type="PROSITE" id="PS00108">
    <property type="entry name" value="PROTEIN_KINASE_ST"/>
    <property type="match status" value="1"/>
</dbReference>
<dbReference type="Pfam" id="PF00069">
    <property type="entry name" value="Pkinase"/>
    <property type="match status" value="1"/>
</dbReference>
<evidence type="ECO:0000256" key="3">
    <source>
        <dbReference type="ARBA" id="ARBA00022679"/>
    </source>
</evidence>
<dbReference type="GO" id="GO:0005524">
    <property type="term" value="F:ATP binding"/>
    <property type="evidence" value="ECO:0007669"/>
    <property type="project" value="UniProtKB-KW"/>
</dbReference>
<dbReference type="EC" id="2.7.11.1" evidence="1"/>
<dbReference type="PANTHER" id="PTHR13902">
    <property type="entry name" value="SERINE/THREONINE-PROTEIN KINASE WNK WITH NO LYSINE -RELATED"/>
    <property type="match status" value="1"/>
</dbReference>
<evidence type="ECO:0000256" key="6">
    <source>
        <dbReference type="ARBA" id="ARBA00022840"/>
    </source>
</evidence>
<evidence type="ECO:0000256" key="4">
    <source>
        <dbReference type="ARBA" id="ARBA00022741"/>
    </source>
</evidence>
<dbReference type="CDD" id="cd13983">
    <property type="entry name" value="STKc_WNK"/>
    <property type="match status" value="1"/>
</dbReference>
<dbReference type="SMART" id="SM00220">
    <property type="entry name" value="S_TKc"/>
    <property type="match status" value="1"/>
</dbReference>
<protein>
    <recommendedName>
        <fullName evidence="1">non-specific serine/threonine protein kinase</fullName>
        <ecNumber evidence="1">2.7.11.1</ecNumber>
    </recommendedName>
</protein>
<dbReference type="EMBL" id="CM035416">
    <property type="protein sequence ID" value="KAH7425905.1"/>
    <property type="molecule type" value="Genomic_DNA"/>
</dbReference>
<dbReference type="Proteomes" id="UP000825935">
    <property type="component" value="Chromosome 11"/>
</dbReference>
<evidence type="ECO:0000256" key="8">
    <source>
        <dbReference type="ARBA" id="ARBA00048679"/>
    </source>
</evidence>
<dbReference type="SUPFAM" id="SSF56112">
    <property type="entry name" value="Protein kinase-like (PK-like)"/>
    <property type="match status" value="1"/>
</dbReference>
<reference evidence="11" key="1">
    <citation type="submission" date="2021-08" db="EMBL/GenBank/DDBJ databases">
        <title>WGS assembly of Ceratopteris richardii.</title>
        <authorList>
            <person name="Marchant D.B."/>
            <person name="Chen G."/>
            <person name="Jenkins J."/>
            <person name="Shu S."/>
            <person name="Leebens-Mack J."/>
            <person name="Grimwood J."/>
            <person name="Schmutz J."/>
            <person name="Soltis P."/>
            <person name="Soltis D."/>
            <person name="Chen Z.-H."/>
        </authorList>
    </citation>
    <scope>NUCLEOTIDE SEQUENCE</scope>
    <source>
        <strain evidence="11">Whitten #5841</strain>
        <tissue evidence="11">Leaf</tissue>
    </source>
</reference>
<gene>
    <name evidence="11" type="ORF">KP509_11G077000</name>
</gene>
<evidence type="ECO:0000256" key="2">
    <source>
        <dbReference type="ARBA" id="ARBA00022527"/>
    </source>
</evidence>
<proteinExistence type="predicted"/>
<evidence type="ECO:0000256" key="1">
    <source>
        <dbReference type="ARBA" id="ARBA00012513"/>
    </source>
</evidence>
<dbReference type="EMBL" id="CM035416">
    <property type="protein sequence ID" value="KAH7425904.1"/>
    <property type="molecule type" value="Genomic_DNA"/>
</dbReference>
<keyword evidence="5" id="KW-0418">Kinase</keyword>
<dbReference type="PROSITE" id="PS50011">
    <property type="entry name" value="PROTEIN_KINASE_DOM"/>
    <property type="match status" value="1"/>
</dbReference>
<keyword evidence="6" id="KW-0067">ATP-binding</keyword>
<feature type="region of interest" description="Disordered" evidence="9">
    <location>
        <begin position="1"/>
        <end position="21"/>
    </location>
</feature>
<dbReference type="InterPro" id="IPR024678">
    <property type="entry name" value="Kinase_OSR1/WNK_CCT"/>
</dbReference>
<keyword evidence="3" id="KW-0808">Transferase</keyword>
<dbReference type="InterPro" id="IPR011009">
    <property type="entry name" value="Kinase-like_dom_sf"/>
</dbReference>
<keyword evidence="4" id="KW-0547">Nucleotide-binding</keyword>
<feature type="domain" description="Protein kinase" evidence="10">
    <location>
        <begin position="34"/>
        <end position="292"/>
    </location>
</feature>
<comment type="caution">
    <text evidence="11">The sequence shown here is derived from an EMBL/GenBank/DDBJ whole genome shotgun (WGS) entry which is preliminary data.</text>
</comment>
<keyword evidence="2" id="KW-0723">Serine/threonine-protein kinase</keyword>
<dbReference type="OrthoDB" id="1919838at2759"/>
<evidence type="ECO:0000313" key="11">
    <source>
        <dbReference type="EMBL" id="KAH7425905.1"/>
    </source>
</evidence>
<organism evidence="11 12">
    <name type="scientific">Ceratopteris richardii</name>
    <name type="common">Triangle waterfern</name>
    <dbReference type="NCBI Taxonomy" id="49495"/>
    <lineage>
        <taxon>Eukaryota</taxon>
        <taxon>Viridiplantae</taxon>
        <taxon>Streptophyta</taxon>
        <taxon>Embryophyta</taxon>
        <taxon>Tracheophyta</taxon>
        <taxon>Polypodiopsida</taxon>
        <taxon>Polypodiidae</taxon>
        <taxon>Polypodiales</taxon>
        <taxon>Pteridineae</taxon>
        <taxon>Pteridaceae</taxon>
        <taxon>Parkerioideae</taxon>
        <taxon>Ceratopteris</taxon>
    </lineage>
</organism>
<feature type="region of interest" description="Disordered" evidence="9">
    <location>
        <begin position="326"/>
        <end position="356"/>
    </location>
</feature>
<dbReference type="InterPro" id="IPR000719">
    <property type="entry name" value="Prot_kinase_dom"/>
</dbReference>
<dbReference type="FunFam" id="1.10.510.10:FF:000046">
    <property type="entry name" value="probable serine/threonine-protein kinase WNK9"/>
    <property type="match status" value="1"/>
</dbReference>
<dbReference type="AlphaFoldDB" id="A0A8T2TWV3"/>
<comment type="catalytic activity">
    <reaction evidence="7">
        <text>L-threonyl-[protein] + ATP = O-phospho-L-threonyl-[protein] + ADP + H(+)</text>
        <dbReference type="Rhea" id="RHEA:46608"/>
        <dbReference type="Rhea" id="RHEA-COMP:11060"/>
        <dbReference type="Rhea" id="RHEA-COMP:11605"/>
        <dbReference type="ChEBI" id="CHEBI:15378"/>
        <dbReference type="ChEBI" id="CHEBI:30013"/>
        <dbReference type="ChEBI" id="CHEBI:30616"/>
        <dbReference type="ChEBI" id="CHEBI:61977"/>
        <dbReference type="ChEBI" id="CHEBI:456216"/>
        <dbReference type="EC" id="2.7.11.1"/>
    </reaction>
</comment>
<accession>A0A8T2TWV3</accession>
<dbReference type="Gene3D" id="3.30.200.20">
    <property type="entry name" value="Phosphorylase Kinase, domain 1"/>
    <property type="match status" value="1"/>
</dbReference>
<feature type="compositionally biased region" description="Low complexity" evidence="9">
    <location>
        <begin position="538"/>
        <end position="551"/>
    </location>
</feature>
<dbReference type="Gene3D" id="1.10.510.10">
    <property type="entry name" value="Transferase(Phosphotransferase) domain 1"/>
    <property type="match status" value="1"/>
</dbReference>
<dbReference type="FunFam" id="3.30.200.20:FF:000075">
    <property type="entry name" value="Probable serine/threonine-protein kinase WNK1"/>
    <property type="match status" value="1"/>
</dbReference>
<feature type="region of interest" description="Disordered" evidence="9">
    <location>
        <begin position="534"/>
        <end position="574"/>
    </location>
</feature>
<evidence type="ECO:0000256" key="9">
    <source>
        <dbReference type="SAM" id="MobiDB-lite"/>
    </source>
</evidence>
<evidence type="ECO:0000259" key="10">
    <source>
        <dbReference type="PROSITE" id="PS50011"/>
    </source>
</evidence>
<dbReference type="Pfam" id="PF12202">
    <property type="entry name" value="OSR1_C"/>
    <property type="match status" value="1"/>
</dbReference>
<dbReference type="Gene3D" id="3.10.20.90">
    <property type="entry name" value="Phosphatidylinositol 3-kinase Catalytic Subunit, Chain A, domain 1"/>
    <property type="match status" value="1"/>
</dbReference>
<comment type="catalytic activity">
    <reaction evidence="8">
        <text>L-seryl-[protein] + ATP = O-phospho-L-seryl-[protein] + ADP + H(+)</text>
        <dbReference type="Rhea" id="RHEA:17989"/>
        <dbReference type="Rhea" id="RHEA-COMP:9863"/>
        <dbReference type="Rhea" id="RHEA-COMP:11604"/>
        <dbReference type="ChEBI" id="CHEBI:15378"/>
        <dbReference type="ChEBI" id="CHEBI:29999"/>
        <dbReference type="ChEBI" id="CHEBI:30616"/>
        <dbReference type="ChEBI" id="CHEBI:83421"/>
        <dbReference type="ChEBI" id="CHEBI:456216"/>
        <dbReference type="EC" id="2.7.11.1"/>
    </reaction>
</comment>
<evidence type="ECO:0000256" key="5">
    <source>
        <dbReference type="ARBA" id="ARBA00022777"/>
    </source>
</evidence>
<keyword evidence="12" id="KW-1185">Reference proteome</keyword>
<name>A0A8T2TWV3_CERRI</name>
<dbReference type="InterPro" id="IPR008271">
    <property type="entry name" value="Ser/Thr_kinase_AS"/>
</dbReference>
<dbReference type="EMBL" id="CM035416">
    <property type="protein sequence ID" value="KAH7425907.1"/>
    <property type="molecule type" value="Genomic_DNA"/>
</dbReference>
<evidence type="ECO:0000256" key="7">
    <source>
        <dbReference type="ARBA" id="ARBA00047899"/>
    </source>
</evidence>
<dbReference type="GO" id="GO:0004674">
    <property type="term" value="F:protein serine/threonine kinase activity"/>
    <property type="evidence" value="ECO:0007669"/>
    <property type="project" value="UniProtKB-KW"/>
</dbReference>